<organism evidence="2 3">
    <name type="scientific">Acinetobacter baumannii MRSN 3527</name>
    <dbReference type="NCBI Taxonomy" id="1409923"/>
    <lineage>
        <taxon>Bacteria</taxon>
        <taxon>Pseudomonadati</taxon>
        <taxon>Pseudomonadota</taxon>
        <taxon>Gammaproteobacteria</taxon>
        <taxon>Moraxellales</taxon>
        <taxon>Moraxellaceae</taxon>
        <taxon>Acinetobacter</taxon>
        <taxon>Acinetobacter calcoaceticus/baumannii complex</taxon>
    </lineage>
</organism>
<reference evidence="2 3" key="1">
    <citation type="submission" date="2014-07" db="EMBL/GenBank/DDBJ databases">
        <authorList>
            <person name="Harkins D.M."/>
            <person name="Lesho E."/>
            <person name="Waterman P.E."/>
            <person name="Chan A."/>
            <person name="Fouts D.E."/>
        </authorList>
    </citation>
    <scope>NUCLEOTIDE SEQUENCE [LARGE SCALE GENOMIC DNA]</scope>
    <source>
        <strain evidence="2 3">MRSN 3527</strain>
    </source>
</reference>
<evidence type="ECO:0000313" key="2">
    <source>
        <dbReference type="EMBL" id="KLT84451.1"/>
    </source>
</evidence>
<evidence type="ECO:0000313" key="3">
    <source>
        <dbReference type="Proteomes" id="UP000036122"/>
    </source>
</evidence>
<gene>
    <name evidence="2" type="ORF">T630_0731</name>
</gene>
<feature type="domain" description="CobQ/CobB/MinD/ParA nucleotide binding" evidence="1">
    <location>
        <begin position="3"/>
        <end position="99"/>
    </location>
</feature>
<accession>A0A0J0ZQB1</accession>
<dbReference type="RefSeq" id="WP_000584714.1">
    <property type="nucleotide sequence ID" value="NZ_JPHZ01000034.1"/>
</dbReference>
<dbReference type="InterPro" id="IPR002586">
    <property type="entry name" value="CobQ/CobB/MinD/ParA_Nub-bd_dom"/>
</dbReference>
<evidence type="ECO:0000259" key="1">
    <source>
        <dbReference type="Pfam" id="PF01656"/>
    </source>
</evidence>
<dbReference type="InterPro" id="IPR027417">
    <property type="entry name" value="P-loop_NTPase"/>
</dbReference>
<dbReference type="CDD" id="cd02042">
    <property type="entry name" value="ParAB_family"/>
    <property type="match status" value="1"/>
</dbReference>
<name>A0A0J0ZQB1_ACIBA</name>
<dbReference type="InterPro" id="IPR050678">
    <property type="entry name" value="DNA_Partitioning_ATPase"/>
</dbReference>
<dbReference type="PANTHER" id="PTHR13696:SF96">
    <property type="entry name" value="COBQ_COBB_MIND_PARA NUCLEOTIDE BINDING DOMAIN-CONTAINING PROTEIN"/>
    <property type="match status" value="1"/>
</dbReference>
<comment type="caution">
    <text evidence="2">The sequence shown here is derived from an EMBL/GenBank/DDBJ whole genome shotgun (WGS) entry which is preliminary data.</text>
</comment>
<protein>
    <submittedName>
        <fullName evidence="2">VirC1 protein</fullName>
    </submittedName>
</protein>
<dbReference type="Pfam" id="PF01656">
    <property type="entry name" value="CbiA"/>
    <property type="match status" value="1"/>
</dbReference>
<sequence length="209" mass="23249">MIILIGSQKGGCGKSTIAINIAAYLAKHNKDIVLVDADPQQSSANWVRDRDDTDLPKVHCVQRYGDIKNTLKDLASRYDYVIVDVAGHDSKELRTAMLTAHYLVVPFRPSQFDLDTLPHLSEVIDQAKSFNEELKPFGLLTLAPTNPSVSEVQQANEYLADFPLFTALSSVIHDRKVYRDVTAEGKGVVESNNPKAVEEFESFMKELLA</sequence>
<dbReference type="PIRSF" id="PIRSF009320">
    <property type="entry name" value="Nuc_binding_HP_1000"/>
    <property type="match status" value="1"/>
</dbReference>
<dbReference type="PATRIC" id="fig|1409923.3.peg.1590"/>
<dbReference type="Gene3D" id="3.40.50.300">
    <property type="entry name" value="P-loop containing nucleotide triphosphate hydrolases"/>
    <property type="match status" value="1"/>
</dbReference>
<dbReference type="SUPFAM" id="SSF52540">
    <property type="entry name" value="P-loop containing nucleoside triphosphate hydrolases"/>
    <property type="match status" value="1"/>
</dbReference>
<dbReference type="Proteomes" id="UP000036122">
    <property type="component" value="Unassembled WGS sequence"/>
</dbReference>
<dbReference type="AlphaFoldDB" id="A0A0J0ZQB1"/>
<dbReference type="PANTHER" id="PTHR13696">
    <property type="entry name" value="P-LOOP CONTAINING NUCLEOSIDE TRIPHOSPHATE HYDROLASE"/>
    <property type="match status" value="1"/>
</dbReference>
<proteinExistence type="predicted"/>
<dbReference type="EMBL" id="JPHZ01000034">
    <property type="protein sequence ID" value="KLT84451.1"/>
    <property type="molecule type" value="Genomic_DNA"/>
</dbReference>